<gene>
    <name evidence="6 7" type="primary">glsA</name>
    <name evidence="7" type="ORF">EKJ_11100</name>
</gene>
<feature type="binding site" evidence="6">
    <location>
        <position position="63"/>
    </location>
    <ligand>
        <name>substrate</name>
    </ligand>
</feature>
<dbReference type="RefSeq" id="WP_130586188.1">
    <property type="nucleotide sequence ID" value="NZ_AP019389.1"/>
</dbReference>
<comment type="similarity">
    <text evidence="1 6">Belongs to the glutaminase family.</text>
</comment>
<dbReference type="InterPro" id="IPR015868">
    <property type="entry name" value="Glutaminase"/>
</dbReference>
<dbReference type="GO" id="GO:0006543">
    <property type="term" value="P:L-glutamine catabolic process"/>
    <property type="evidence" value="ECO:0007669"/>
    <property type="project" value="TreeGrafter"/>
</dbReference>
<name>A0A3T1CH82_9SPHN</name>
<reference evidence="7 8" key="1">
    <citation type="submission" date="2019-01" db="EMBL/GenBank/DDBJ databases">
        <title>Complete genome sequence of Erythrobacter flavus KJ5.</title>
        <authorList>
            <person name="Kanesaki Y."/>
            <person name="Brotosudarmo T."/>
            <person name="Moriuchi R."/>
            <person name="Awai K."/>
        </authorList>
    </citation>
    <scope>NUCLEOTIDE SEQUENCE [LARGE SCALE GENOMIC DNA]</scope>
    <source>
        <strain evidence="7 8">KJ5</strain>
    </source>
</reference>
<proteinExistence type="inferred from homology"/>
<dbReference type="EC" id="3.5.1.2" evidence="3 6"/>
<feature type="binding site" evidence="6">
    <location>
        <position position="242"/>
    </location>
    <ligand>
        <name>substrate</name>
    </ligand>
</feature>
<accession>A0A3T1CH82</accession>
<dbReference type="GO" id="GO:0006537">
    <property type="term" value="P:glutamate biosynthetic process"/>
    <property type="evidence" value="ECO:0007669"/>
    <property type="project" value="TreeGrafter"/>
</dbReference>
<evidence type="ECO:0000313" key="7">
    <source>
        <dbReference type="EMBL" id="BBI20263.1"/>
    </source>
</evidence>
<dbReference type="HAMAP" id="MF_00313">
    <property type="entry name" value="Glutaminase"/>
    <property type="match status" value="1"/>
</dbReference>
<dbReference type="Proteomes" id="UP000290057">
    <property type="component" value="Chromosome"/>
</dbReference>
<dbReference type="PANTHER" id="PTHR12544:SF29">
    <property type="entry name" value="GLUTAMINASE"/>
    <property type="match status" value="1"/>
</dbReference>
<dbReference type="InterPro" id="IPR012338">
    <property type="entry name" value="Beta-lactam/transpept-like"/>
</dbReference>
<keyword evidence="4 6" id="KW-0378">Hydrolase</keyword>
<evidence type="ECO:0000256" key="5">
    <source>
        <dbReference type="ARBA" id="ARBA00049534"/>
    </source>
</evidence>
<dbReference type="AlphaFoldDB" id="A0A3T1CH82"/>
<feature type="binding site" evidence="6">
    <location>
        <position position="159"/>
    </location>
    <ligand>
        <name>substrate</name>
    </ligand>
</feature>
<feature type="binding site" evidence="6">
    <location>
        <position position="190"/>
    </location>
    <ligand>
        <name>substrate</name>
    </ligand>
</feature>
<evidence type="ECO:0000256" key="1">
    <source>
        <dbReference type="ARBA" id="ARBA00011076"/>
    </source>
</evidence>
<dbReference type="Pfam" id="PF04960">
    <property type="entry name" value="Glutaminase"/>
    <property type="match status" value="1"/>
</dbReference>
<dbReference type="GO" id="GO:0004359">
    <property type="term" value="F:glutaminase activity"/>
    <property type="evidence" value="ECO:0007669"/>
    <property type="project" value="UniProtKB-UniRule"/>
</dbReference>
<evidence type="ECO:0000256" key="4">
    <source>
        <dbReference type="ARBA" id="ARBA00022801"/>
    </source>
</evidence>
<dbReference type="Gene3D" id="3.40.710.10">
    <property type="entry name" value="DD-peptidase/beta-lactamase superfamily"/>
    <property type="match status" value="1"/>
</dbReference>
<dbReference type="EMBL" id="AP019389">
    <property type="protein sequence ID" value="BBI20263.1"/>
    <property type="molecule type" value="Genomic_DNA"/>
</dbReference>
<feature type="binding site" evidence="6">
    <location>
        <position position="260"/>
    </location>
    <ligand>
        <name>substrate</name>
    </ligand>
</feature>
<dbReference type="SUPFAM" id="SSF56601">
    <property type="entry name" value="beta-lactamase/transpeptidase-like"/>
    <property type="match status" value="1"/>
</dbReference>
<dbReference type="NCBIfam" id="NF002133">
    <property type="entry name" value="PRK00971.1-2"/>
    <property type="match status" value="1"/>
</dbReference>
<evidence type="ECO:0000313" key="8">
    <source>
        <dbReference type="Proteomes" id="UP000290057"/>
    </source>
</evidence>
<comment type="subunit">
    <text evidence="2 6">Homotetramer.</text>
</comment>
<evidence type="ECO:0000256" key="6">
    <source>
        <dbReference type="HAMAP-Rule" id="MF_00313"/>
    </source>
</evidence>
<organism evidence="7 8">
    <name type="scientific">Qipengyuania flava</name>
    <dbReference type="NCBI Taxonomy" id="192812"/>
    <lineage>
        <taxon>Bacteria</taxon>
        <taxon>Pseudomonadati</taxon>
        <taxon>Pseudomonadota</taxon>
        <taxon>Alphaproteobacteria</taxon>
        <taxon>Sphingomonadales</taxon>
        <taxon>Erythrobacteraceae</taxon>
        <taxon>Qipengyuania</taxon>
    </lineage>
</organism>
<keyword evidence="8" id="KW-1185">Reference proteome</keyword>
<evidence type="ECO:0000256" key="2">
    <source>
        <dbReference type="ARBA" id="ARBA00011881"/>
    </source>
</evidence>
<feature type="binding site" evidence="6">
    <location>
        <position position="113"/>
    </location>
    <ligand>
        <name>substrate</name>
    </ligand>
</feature>
<protein>
    <recommendedName>
        <fullName evidence="3 6">Glutaminase</fullName>
        <ecNumber evidence="3 6">3.5.1.2</ecNumber>
    </recommendedName>
</protein>
<evidence type="ECO:0000256" key="3">
    <source>
        <dbReference type="ARBA" id="ARBA00012918"/>
    </source>
</evidence>
<dbReference type="PANTHER" id="PTHR12544">
    <property type="entry name" value="GLUTAMINASE"/>
    <property type="match status" value="1"/>
</dbReference>
<comment type="catalytic activity">
    <reaction evidence="5 6">
        <text>L-glutamine + H2O = L-glutamate + NH4(+)</text>
        <dbReference type="Rhea" id="RHEA:15889"/>
        <dbReference type="ChEBI" id="CHEBI:15377"/>
        <dbReference type="ChEBI" id="CHEBI:28938"/>
        <dbReference type="ChEBI" id="CHEBI:29985"/>
        <dbReference type="ChEBI" id="CHEBI:58359"/>
        <dbReference type="EC" id="3.5.1.2"/>
    </reaction>
</comment>
<dbReference type="FunFam" id="3.40.710.10:FF:000005">
    <property type="entry name" value="Glutaminase"/>
    <property type="match status" value="1"/>
</dbReference>
<feature type="binding site" evidence="6">
    <location>
        <position position="166"/>
    </location>
    <ligand>
        <name>substrate</name>
    </ligand>
</feature>
<sequence length="313" mass="33556">MDLQAIVNDTWNALADERGGGTPARYIPALAAVDPCKFGIALATDDGQVACAGDADEKFSIQSISKVFALALALEREGSALWDAVGREPSGDAFNSIVQLEKEKGIPRNPFINSGAIVTTDRFIGRRGVDEAVRDLIDRLRRMGRNPQIDFDQDVARSESEAGERNRALAWFLADFGRLLNPVEEVLSVYFRQCALSMSCRQLAESALFLAFDGTDPVTGQKMCSASRARRINALMLLCGHYDNSGQFAFEVGFPGKSGVGGGILASVPGRAAIAVWSPGLNRAGTSLLGAKALAEIARRTGWSVFSGQLPEI</sequence>
<dbReference type="NCBIfam" id="TIGR03814">
    <property type="entry name" value="Gln_ase"/>
    <property type="match status" value="1"/>
</dbReference>
<keyword evidence="6" id="KW-0007">Acetylation</keyword>